<evidence type="ECO:0000256" key="4">
    <source>
        <dbReference type="ARBA" id="ARBA00019842"/>
    </source>
</evidence>
<evidence type="ECO:0000313" key="10">
    <source>
        <dbReference type="EMBL" id="KAA8496403.1"/>
    </source>
</evidence>
<feature type="active site" evidence="7">
    <location>
        <position position="327"/>
    </location>
</feature>
<dbReference type="PROSITE" id="PS00687">
    <property type="entry name" value="ALDEHYDE_DEHYDR_GLU"/>
    <property type="match status" value="1"/>
</dbReference>
<comment type="caution">
    <text evidence="10">The sequence shown here is derived from an EMBL/GenBank/DDBJ whole genome shotgun (WGS) entry which is preliminary data.</text>
</comment>
<dbReference type="Proteomes" id="UP000324585">
    <property type="component" value="Unassembled WGS sequence"/>
</dbReference>
<dbReference type="OMA" id="IGELFCK"/>
<name>A0A5J4Z0M9_PORPP</name>
<dbReference type="FunFam" id="3.40.605.10:FF:000005">
    <property type="entry name" value="Succinate-semialdehyde dehydrogenase I"/>
    <property type="match status" value="1"/>
</dbReference>
<evidence type="ECO:0000256" key="8">
    <source>
        <dbReference type="RuleBase" id="RU003345"/>
    </source>
</evidence>
<dbReference type="CDD" id="cd07103">
    <property type="entry name" value="ALDH_F5_SSADH_GabD"/>
    <property type="match status" value="1"/>
</dbReference>
<dbReference type="Gene3D" id="3.40.605.10">
    <property type="entry name" value="Aldehyde Dehydrogenase, Chain A, domain 1"/>
    <property type="match status" value="1"/>
</dbReference>
<dbReference type="InterPro" id="IPR050740">
    <property type="entry name" value="Aldehyde_DH_Superfamily"/>
</dbReference>
<dbReference type="FunFam" id="3.40.309.10:FF:000004">
    <property type="entry name" value="Succinate-semialdehyde dehydrogenase I"/>
    <property type="match status" value="1"/>
</dbReference>
<dbReference type="PROSITE" id="PS00070">
    <property type="entry name" value="ALDEHYDE_DEHYDR_CYS"/>
    <property type="match status" value="1"/>
</dbReference>
<proteinExistence type="inferred from homology"/>
<organism evidence="10 11">
    <name type="scientific">Porphyridium purpureum</name>
    <name type="common">Red alga</name>
    <name type="synonym">Porphyridium cruentum</name>
    <dbReference type="NCBI Taxonomy" id="35688"/>
    <lineage>
        <taxon>Eukaryota</taxon>
        <taxon>Rhodophyta</taxon>
        <taxon>Bangiophyceae</taxon>
        <taxon>Porphyridiales</taxon>
        <taxon>Porphyridiaceae</taxon>
        <taxon>Porphyridium</taxon>
    </lineage>
</organism>
<evidence type="ECO:0000259" key="9">
    <source>
        <dbReference type="Pfam" id="PF00171"/>
    </source>
</evidence>
<accession>A0A5J4Z0M9</accession>
<dbReference type="InterPro" id="IPR016163">
    <property type="entry name" value="Ald_DH_C"/>
</dbReference>
<gene>
    <name evidence="10" type="ORF">FVE85_0132</name>
</gene>
<dbReference type="InterPro" id="IPR029510">
    <property type="entry name" value="Ald_DH_CS_GLU"/>
</dbReference>
<evidence type="ECO:0000256" key="6">
    <source>
        <dbReference type="ARBA" id="ARBA00030806"/>
    </source>
</evidence>
<comment type="similarity">
    <text evidence="2 8">Belongs to the aldehyde dehydrogenase family.</text>
</comment>
<evidence type="ECO:0000256" key="7">
    <source>
        <dbReference type="PROSITE-ProRule" id="PRU10007"/>
    </source>
</evidence>
<sequence>MGLGSAMRPPASVHVFSKWMRSWCVRAAKQLVKGGEGTGGFPAAPSRVRTVSVSARKMMGAVGEQASLGLEDASLVKPGSLIAGRYACVGGADGSAEETLVVRNPATSAALQTLHSASRRDAVRAIESAHAAFLQWRHSAPSERYDLLQRWAAQIDGHEKDLARLLTLENGKPYAEALGEIRYGNAYVKWFAEEAVRMYGDHTMNTRDSRGLVIRQPVGVAAAITPWNFPCAMVTRKVAPAIAAGCAVVLKPAELTPLTALALAELAKRAGAPDGLFNVLVAASPKAVGEELCTNPLVRKVSFTGSTPVGKQLLSWCSSTVKRTSMELGGLAAFIVMDDACIDTAVAALMQNKFRNAGQTCVCANRIYVQQGVYDEFVHKVAEKVKALVVGDGLVETSSIGPLINAAAVAKANDHVRDAEAKGAKIVARAPFNAPAELASGHFFAPCVLRDATDEMKVSFEETFGPVAPIFAFRTEEEVLARANASPFGLSSYLFTRDIGRITRLSEGLECGIVGVNQGAISDARMPFGGVKESGMGKEGGRYGLEDYTIRKYILIGALNDPPAVCR</sequence>
<dbReference type="AlphaFoldDB" id="A0A5J4Z0M9"/>
<dbReference type="InterPro" id="IPR016161">
    <property type="entry name" value="Ald_DH/histidinol_DH"/>
</dbReference>
<reference evidence="11" key="1">
    <citation type="journal article" date="2019" name="Nat. Commun.">
        <title>Expansion of phycobilisome linker gene families in mesophilic red algae.</title>
        <authorList>
            <person name="Lee J."/>
            <person name="Kim D."/>
            <person name="Bhattacharya D."/>
            <person name="Yoon H.S."/>
        </authorList>
    </citation>
    <scope>NUCLEOTIDE SEQUENCE [LARGE SCALE GENOMIC DNA]</scope>
    <source>
        <strain evidence="11">CCMP 1328</strain>
    </source>
</reference>
<dbReference type="PANTHER" id="PTHR43353:SF5">
    <property type="entry name" value="SUCCINATE-SEMIALDEHYDE DEHYDROGENASE, MITOCHONDRIAL"/>
    <property type="match status" value="1"/>
</dbReference>
<dbReference type="EMBL" id="VRMN01000002">
    <property type="protein sequence ID" value="KAA8496403.1"/>
    <property type="molecule type" value="Genomic_DNA"/>
</dbReference>
<evidence type="ECO:0000256" key="5">
    <source>
        <dbReference type="ARBA" id="ARBA00023002"/>
    </source>
</evidence>
<evidence type="ECO:0000256" key="2">
    <source>
        <dbReference type="ARBA" id="ARBA00009986"/>
    </source>
</evidence>
<comment type="pathway">
    <text evidence="1">Amino-acid degradation; 4-aminobutanoate degradation.</text>
</comment>
<keyword evidence="5 8" id="KW-0560">Oxidoreductase</keyword>
<dbReference type="PANTHER" id="PTHR43353">
    <property type="entry name" value="SUCCINATE-SEMIALDEHYDE DEHYDROGENASE, MITOCHONDRIAL"/>
    <property type="match status" value="1"/>
</dbReference>
<dbReference type="SUPFAM" id="SSF53720">
    <property type="entry name" value="ALDH-like"/>
    <property type="match status" value="1"/>
</dbReference>
<dbReference type="Gene3D" id="3.40.309.10">
    <property type="entry name" value="Aldehyde Dehydrogenase, Chain A, domain 2"/>
    <property type="match status" value="1"/>
</dbReference>
<dbReference type="EC" id="1.2.1.24" evidence="3"/>
<protein>
    <recommendedName>
        <fullName evidence="4">Succinate-semialdehyde dehydrogenase, mitochondrial</fullName>
        <ecNumber evidence="3">1.2.1.24</ecNumber>
    </recommendedName>
    <alternativeName>
        <fullName evidence="6">NAD(+)-dependent succinic semialdehyde dehydrogenase</fullName>
    </alternativeName>
</protein>
<dbReference type="InterPro" id="IPR015590">
    <property type="entry name" value="Aldehyde_DH_dom"/>
</dbReference>
<feature type="domain" description="Aldehyde dehydrogenase" evidence="9">
    <location>
        <begin position="97"/>
        <end position="553"/>
    </location>
</feature>
<dbReference type="InterPro" id="IPR016160">
    <property type="entry name" value="Ald_DH_CS_CYS"/>
</dbReference>
<evidence type="ECO:0000313" key="11">
    <source>
        <dbReference type="Proteomes" id="UP000324585"/>
    </source>
</evidence>
<dbReference type="GO" id="GO:0009450">
    <property type="term" value="P:gamma-aminobutyric acid catabolic process"/>
    <property type="evidence" value="ECO:0007669"/>
    <property type="project" value="TreeGrafter"/>
</dbReference>
<dbReference type="OrthoDB" id="310895at2759"/>
<dbReference type="Pfam" id="PF00171">
    <property type="entry name" value="Aldedh"/>
    <property type="match status" value="1"/>
</dbReference>
<evidence type="ECO:0000256" key="1">
    <source>
        <dbReference type="ARBA" id="ARBA00005176"/>
    </source>
</evidence>
<dbReference type="InterPro" id="IPR016162">
    <property type="entry name" value="Ald_DH_N"/>
</dbReference>
<evidence type="ECO:0000256" key="3">
    <source>
        <dbReference type="ARBA" id="ARBA00013051"/>
    </source>
</evidence>
<dbReference type="GO" id="GO:0004777">
    <property type="term" value="F:succinate-semialdehyde dehydrogenase (NAD+) activity"/>
    <property type="evidence" value="ECO:0007669"/>
    <property type="project" value="UniProtKB-EC"/>
</dbReference>
<keyword evidence="11" id="KW-1185">Reference proteome</keyword>